<evidence type="ECO:0000313" key="1">
    <source>
        <dbReference type="EMBL" id="RGD69018.1"/>
    </source>
</evidence>
<dbReference type="AlphaFoldDB" id="A0A3E3DK13"/>
<protein>
    <submittedName>
        <fullName evidence="1">Uncharacterized protein</fullName>
    </submittedName>
</protein>
<evidence type="ECO:0000313" key="2">
    <source>
        <dbReference type="Proteomes" id="UP000261023"/>
    </source>
</evidence>
<dbReference type="OrthoDB" id="1971968at2"/>
<comment type="caution">
    <text evidence="1">The sequence shown here is derived from an EMBL/GenBank/DDBJ whole genome shotgun (WGS) entry which is preliminary data.</text>
</comment>
<reference evidence="1 2" key="1">
    <citation type="submission" date="2018-08" db="EMBL/GenBank/DDBJ databases">
        <title>A genome reference for cultivated species of the human gut microbiota.</title>
        <authorList>
            <person name="Zou Y."/>
            <person name="Xue W."/>
            <person name="Luo G."/>
        </authorList>
    </citation>
    <scope>NUCLEOTIDE SEQUENCE [LARGE SCALE GENOMIC DNA]</scope>
    <source>
        <strain evidence="1 2">AF19-13AC</strain>
    </source>
</reference>
<proteinExistence type="predicted"/>
<dbReference type="EMBL" id="QTJW01000013">
    <property type="protein sequence ID" value="RGD69018.1"/>
    <property type="molecule type" value="Genomic_DNA"/>
</dbReference>
<gene>
    <name evidence="1" type="ORF">DWX31_19810</name>
</gene>
<accession>A0A3E3DK13</accession>
<sequence length="203" mass="24293">MKNVLQEKVVASSGHFFYWKNGCENLQPFFAERWVENMRFGFSIGFQLYEWEVEIEIPREYRFRSEREARTACREMNVEAIVFPNQIAVLFERDYMMLEDRELYNFRKLKDEVYEKCGTLLTPEEVSELIEKGTLEEVVLFSDKYMPDGTEYMELDVSAEEAYKMLKEKYDPHYQLPFGFCSPAIKGVKGFHFESLYYQVKKI</sequence>
<name>A0A3E3DK13_9FIRM</name>
<organism evidence="1 2">
    <name type="scientific">Hungatella hathewayi</name>
    <dbReference type="NCBI Taxonomy" id="154046"/>
    <lineage>
        <taxon>Bacteria</taxon>
        <taxon>Bacillati</taxon>
        <taxon>Bacillota</taxon>
        <taxon>Clostridia</taxon>
        <taxon>Lachnospirales</taxon>
        <taxon>Lachnospiraceae</taxon>
        <taxon>Hungatella</taxon>
    </lineage>
</organism>
<dbReference type="Proteomes" id="UP000261023">
    <property type="component" value="Unassembled WGS sequence"/>
</dbReference>